<dbReference type="OrthoDB" id="5101153at2759"/>
<dbReference type="Proteomes" id="UP000635477">
    <property type="component" value="Unassembled WGS sequence"/>
</dbReference>
<protein>
    <submittedName>
        <fullName evidence="1">Uncharacterized protein</fullName>
    </submittedName>
</protein>
<organism evidence="1 2">
    <name type="scientific">Fusarium zealandicum</name>
    <dbReference type="NCBI Taxonomy" id="1053134"/>
    <lineage>
        <taxon>Eukaryota</taxon>
        <taxon>Fungi</taxon>
        <taxon>Dikarya</taxon>
        <taxon>Ascomycota</taxon>
        <taxon>Pezizomycotina</taxon>
        <taxon>Sordariomycetes</taxon>
        <taxon>Hypocreomycetidae</taxon>
        <taxon>Hypocreales</taxon>
        <taxon>Nectriaceae</taxon>
        <taxon>Fusarium</taxon>
        <taxon>Fusarium staphyleae species complex</taxon>
    </lineage>
</organism>
<gene>
    <name evidence="1" type="ORF">FZEAL_3655</name>
</gene>
<reference evidence="1" key="2">
    <citation type="submission" date="2020-05" db="EMBL/GenBank/DDBJ databases">
        <authorList>
            <person name="Kim H.-S."/>
            <person name="Proctor R.H."/>
            <person name="Brown D.W."/>
        </authorList>
    </citation>
    <scope>NUCLEOTIDE SEQUENCE</scope>
    <source>
        <strain evidence="1">NRRL 22465</strain>
    </source>
</reference>
<accession>A0A8H4XLK0</accession>
<comment type="caution">
    <text evidence="1">The sequence shown here is derived from an EMBL/GenBank/DDBJ whole genome shotgun (WGS) entry which is preliminary data.</text>
</comment>
<evidence type="ECO:0000313" key="1">
    <source>
        <dbReference type="EMBL" id="KAF4980284.1"/>
    </source>
</evidence>
<reference evidence="1" key="1">
    <citation type="journal article" date="2020" name="BMC Genomics">
        <title>Correction to: Identification and distribution of gene clusters required for synthesis of sphingolipid metabolism inhibitors in diverse species of the filamentous fungus Fusarium.</title>
        <authorList>
            <person name="Kim H.S."/>
            <person name="Lohmar J.M."/>
            <person name="Busman M."/>
            <person name="Brown D.W."/>
            <person name="Naumann T.A."/>
            <person name="Divon H.H."/>
            <person name="Lysoe E."/>
            <person name="Uhlig S."/>
            <person name="Proctor R.H."/>
        </authorList>
    </citation>
    <scope>NUCLEOTIDE SEQUENCE</scope>
    <source>
        <strain evidence="1">NRRL 22465</strain>
    </source>
</reference>
<dbReference type="AlphaFoldDB" id="A0A8H4XLK0"/>
<evidence type="ECO:0000313" key="2">
    <source>
        <dbReference type="Proteomes" id="UP000635477"/>
    </source>
</evidence>
<sequence>MKLPIEVIGLVAEHLAQHLARSSPFLESTDDADEETWQQQHLHLLNLVMSCRDVYHVTRHLLYTMLVLQGPADVVAALINILKYPQIARSIRHIQCRTELSSDSVLEEGEACWRSWHRADIALVESKLAEQGLRPPWLNESTDQVGADWERLGFKGNLRIALRGIFYTATEIESVSFHQFDIGWATLTNTLVPSDRTGLEKLRALRCHLLDRRDWLAFGECLFSGGYNNLRTLVLDGMSLMDMSAWSDTVKVENTRIENLYLGPRGKSKPPIPNARFKKQEWKHGRWLAGGPRLEDPQKELLRSDTEGWRPRSAAEVRRRMANLNGFHTLRLLDVVVDSQPSLPLKTLVALKNTAASLEVFRVEGYPFCVYVPDDGLYDNPYELAFRLP</sequence>
<name>A0A8H4XLK0_9HYPO</name>
<dbReference type="EMBL" id="JABEYC010000242">
    <property type="protein sequence ID" value="KAF4980284.1"/>
    <property type="molecule type" value="Genomic_DNA"/>
</dbReference>
<proteinExistence type="predicted"/>
<keyword evidence="2" id="KW-1185">Reference proteome</keyword>